<evidence type="ECO:0000256" key="4">
    <source>
        <dbReference type="ARBA" id="ARBA00022695"/>
    </source>
</evidence>
<dbReference type="GO" id="GO:0003677">
    <property type="term" value="F:DNA binding"/>
    <property type="evidence" value="ECO:0007669"/>
    <property type="project" value="InterPro"/>
</dbReference>
<evidence type="ECO:0000256" key="9">
    <source>
        <dbReference type="RuleBase" id="RU363031"/>
    </source>
</evidence>
<dbReference type="CDD" id="cd00653">
    <property type="entry name" value="RNA_pol_B_RPB2"/>
    <property type="match status" value="1"/>
</dbReference>
<proteinExistence type="inferred from homology"/>
<organism evidence="18 19">
    <name type="scientific">Thecamonas trahens ATCC 50062</name>
    <dbReference type="NCBI Taxonomy" id="461836"/>
    <lineage>
        <taxon>Eukaryota</taxon>
        <taxon>Apusozoa</taxon>
        <taxon>Apusomonadida</taxon>
        <taxon>Apusomonadidae</taxon>
        <taxon>Thecamonas</taxon>
    </lineage>
</organism>
<dbReference type="OrthoDB" id="10248617at2759"/>
<evidence type="ECO:0000256" key="5">
    <source>
        <dbReference type="ARBA" id="ARBA00022723"/>
    </source>
</evidence>
<evidence type="ECO:0000256" key="6">
    <source>
        <dbReference type="ARBA" id="ARBA00022833"/>
    </source>
</evidence>
<dbReference type="PROSITE" id="PS01166">
    <property type="entry name" value="RNA_POL_BETA"/>
    <property type="match status" value="1"/>
</dbReference>
<dbReference type="Proteomes" id="UP000054408">
    <property type="component" value="Unassembled WGS sequence"/>
</dbReference>
<dbReference type="OMA" id="CYDRNDS"/>
<dbReference type="AlphaFoldDB" id="A0A0L0DVM6"/>
<dbReference type="InterPro" id="IPR007646">
    <property type="entry name" value="RNA_pol_Rpb2_4"/>
</dbReference>
<evidence type="ECO:0000256" key="1">
    <source>
        <dbReference type="ARBA" id="ARBA00006835"/>
    </source>
</evidence>
<dbReference type="InterPro" id="IPR007642">
    <property type="entry name" value="RNA_pol_Rpb2_2"/>
</dbReference>
<evidence type="ECO:0000256" key="3">
    <source>
        <dbReference type="ARBA" id="ARBA00022679"/>
    </source>
</evidence>
<feature type="domain" description="RNA polymerase Rpb2" evidence="16">
    <location>
        <begin position="586"/>
        <end position="646"/>
    </location>
</feature>
<keyword evidence="19" id="KW-1185">Reference proteome</keyword>
<keyword evidence="2 9" id="KW-0240">DNA-directed RNA polymerase</keyword>
<dbReference type="InterPro" id="IPR007644">
    <property type="entry name" value="RNA_pol_bsu_protrusion"/>
</dbReference>
<keyword evidence="3 9" id="KW-0808">Transferase</keyword>
<dbReference type="EMBL" id="GL349441">
    <property type="protein sequence ID" value="KNC56374.1"/>
    <property type="molecule type" value="Genomic_DNA"/>
</dbReference>
<dbReference type="EC" id="2.7.7.6" evidence="9"/>
<dbReference type="STRING" id="461836.A0A0L0DVM6"/>
<evidence type="ECO:0000313" key="19">
    <source>
        <dbReference type="Proteomes" id="UP000054408"/>
    </source>
</evidence>
<dbReference type="GeneID" id="25562028"/>
<dbReference type="Pfam" id="PF04561">
    <property type="entry name" value="RNA_pol_Rpb2_2"/>
    <property type="match status" value="1"/>
</dbReference>
<dbReference type="InterPro" id="IPR014724">
    <property type="entry name" value="RNA_pol_RPB2_OB-fold"/>
</dbReference>
<evidence type="ECO:0000256" key="10">
    <source>
        <dbReference type="SAM" id="MobiDB-lite"/>
    </source>
</evidence>
<keyword evidence="5" id="KW-0479">Metal-binding</keyword>
<dbReference type="InterPro" id="IPR007641">
    <property type="entry name" value="RNA_pol_Rpb2_7"/>
</dbReference>
<evidence type="ECO:0000256" key="7">
    <source>
        <dbReference type="ARBA" id="ARBA00023163"/>
    </source>
</evidence>
<feature type="domain" description="RNA polymerase Rpb2" evidence="13">
    <location>
        <begin position="257"/>
        <end position="408"/>
    </location>
</feature>
<dbReference type="Pfam" id="PF04560">
    <property type="entry name" value="RNA_pol_Rpb2_7"/>
    <property type="match status" value="1"/>
</dbReference>
<dbReference type="SUPFAM" id="SSF64484">
    <property type="entry name" value="beta and beta-prime subunits of DNA dependent RNA-polymerase"/>
    <property type="match status" value="1"/>
</dbReference>
<gene>
    <name evidence="18" type="ORF">AMSG_02344</name>
</gene>
<dbReference type="Pfam" id="PF04566">
    <property type="entry name" value="RNA_pol_Rpb2_4"/>
    <property type="match status" value="1"/>
</dbReference>
<feature type="domain" description="RNA polymerase Rpb2" evidence="15">
    <location>
        <begin position="487"/>
        <end position="551"/>
    </location>
</feature>
<dbReference type="Gene3D" id="3.90.1070.20">
    <property type="match status" value="1"/>
</dbReference>
<dbReference type="FunFam" id="3.90.1800.10:FF:000002">
    <property type="entry name" value="DNA-directed RNA polymerase subunit beta"/>
    <property type="match status" value="1"/>
</dbReference>
<sequence>MVDYEELGLGHDDDGLMEGEGDDELYIDDSWMVISEYFRKKSLVRQQLNSFDEFIKNTMQELIDDSPPIEIQARNQYQTEVEVDTSTSYRLAFEQIFISKPSIAELSGGRTAVMPNEARLRNLTYQASLFVNVKCVTERRQEVEDEDGQLVMDYQTAEALREKVPFGAMPIMLRSEYCALSNHSDKELPDLGECPYDKGGYFVINGSEKVLIAQEKQSQNYVYVFTHSSGKFSHTCEIRSSCETGARPVSSLKLMLQAPPTTKAKASQQCIRCELPYVQQAVPAMLVFQALGFVADREILELICYDLVDAEMLEIIKPSLEEAAVIADQDLALDYIARRGRTKVNSRQKRLQYARDLLQKEMLPHVGVTDFSELKKAYYLGYMINKMLQVALGRREQDDRDHYGNKRMDLAGPLLTSLFRGLVKQVSKETREYLMLELESSGGALELDMIKLAVKPSIIGQRMKYCLATGNWGTQKMGSIAKAGVSQVLNRLTFASSLSHLRRLNTPIGREGKLTKPRQLHNTHWGMVCPAETPEGQACGLVKNLSLMTYVSVGSETSPILGFLQDWSLQDLEEVGAVDIQTATKVFVNGRWVGIHHNALELLTMLRNLRRRGDISVEASFVPVLNDRELRIYTDAGRCLRPLYIVGADRKLVLKRTEVLKLHQTGDVVGTGWNKLIEQGKVEFVDTEEEQTLLVAMTPNDLKIASQEFLYTHCEIHPSMILGICASIIPFPDHNQSPRNTYQSAMGKQAMGIPVSSYQLRMDTHSNVLYYPQKPLVRTQAMRYLHFGDLPAGQNAIVAVACYSGYNQEDSLIMNQSSIDRGFFRSVSFKSYKDEERPASFDKSLSETFEKPNVDELDRIPHGNFDKLDDDGFVAPGTRVTGEDAIIGKTGPLPEVTDDNARAPGGRPWRAKKDASTLHKRGETGIVDRVMISTNEEGCRFVKVRVRKICIPHIGDKFSSRHGQKGTVGITYRQEDMPFSLEGISPDIIMNPHAIPSRMTIGQLVECILGKVSSIQGLFGDATPFADLTVSNVADQLHKLGYHRYGNEVLYSGFTGRKLDALIFFGPTFYQRLRHMVDLKIHARSRGPTSVLVRQPTEGRARSGGLRFGEMERDSFLAHGVAVALRDRLFYSSDPYRIHVCALCGLPAVANVKSAQFYCQACNNTTRIYQVNVPYAGKLLFQELQAMNIAPRMFFDDE</sequence>
<evidence type="ECO:0000256" key="2">
    <source>
        <dbReference type="ARBA" id="ARBA00022478"/>
    </source>
</evidence>
<dbReference type="InterPro" id="IPR015712">
    <property type="entry name" value="DNA-dir_RNA_pol_su2"/>
</dbReference>
<comment type="similarity">
    <text evidence="1 8">Belongs to the RNA polymerase beta chain family.</text>
</comment>
<dbReference type="Gene3D" id="3.90.1100.10">
    <property type="match status" value="1"/>
</dbReference>
<feature type="domain" description="RNA polymerase Rpb2" evidence="17">
    <location>
        <begin position="673"/>
        <end position="718"/>
    </location>
</feature>
<dbReference type="Gene3D" id="3.90.1800.10">
    <property type="entry name" value="RNA polymerase alpha subunit dimerisation domain"/>
    <property type="match status" value="1"/>
</dbReference>
<dbReference type="Gene3D" id="2.40.270.10">
    <property type="entry name" value="DNA-directed RNA polymerase, subunit 2, domain 6"/>
    <property type="match status" value="1"/>
</dbReference>
<protein>
    <recommendedName>
        <fullName evidence="9">DNA-directed RNA polymerase subunit beta</fullName>
        <ecNumber evidence="9">2.7.7.6</ecNumber>
    </recommendedName>
</protein>
<comment type="catalytic activity">
    <reaction evidence="9">
        <text>RNA(n) + a ribonucleoside 5'-triphosphate = RNA(n+1) + diphosphate</text>
        <dbReference type="Rhea" id="RHEA:21248"/>
        <dbReference type="Rhea" id="RHEA-COMP:14527"/>
        <dbReference type="Rhea" id="RHEA-COMP:17342"/>
        <dbReference type="ChEBI" id="CHEBI:33019"/>
        <dbReference type="ChEBI" id="CHEBI:61557"/>
        <dbReference type="ChEBI" id="CHEBI:140395"/>
        <dbReference type="EC" id="2.7.7.6"/>
    </reaction>
</comment>
<dbReference type="Gene3D" id="3.90.1110.10">
    <property type="entry name" value="RNA polymerase Rpb2, domain 2"/>
    <property type="match status" value="1"/>
</dbReference>
<evidence type="ECO:0000259" key="14">
    <source>
        <dbReference type="Pfam" id="PF04563"/>
    </source>
</evidence>
<feature type="domain" description="RNA polymerase beta subunit protrusion" evidence="14">
    <location>
        <begin position="43"/>
        <end position="442"/>
    </location>
</feature>
<dbReference type="PANTHER" id="PTHR20856">
    <property type="entry name" value="DNA-DIRECTED RNA POLYMERASE I SUBUNIT 2"/>
    <property type="match status" value="1"/>
</dbReference>
<evidence type="ECO:0000259" key="15">
    <source>
        <dbReference type="Pfam" id="PF04565"/>
    </source>
</evidence>
<dbReference type="InterPro" id="IPR037034">
    <property type="entry name" value="RNA_pol_Rpb2_2_sf"/>
</dbReference>
<feature type="domain" description="DNA-directed RNA polymerase subunit 2 hybrid-binding" evidence="11">
    <location>
        <begin position="725"/>
        <end position="1102"/>
    </location>
</feature>
<keyword evidence="7 9" id="KW-0804">Transcription</keyword>
<feature type="region of interest" description="Disordered" evidence="10">
    <location>
        <begin position="886"/>
        <end position="915"/>
    </location>
</feature>
<dbReference type="InterPro" id="IPR007645">
    <property type="entry name" value="RNA_pol_Rpb2_3"/>
</dbReference>
<evidence type="ECO:0000259" key="13">
    <source>
        <dbReference type="Pfam" id="PF04561"/>
    </source>
</evidence>
<dbReference type="GO" id="GO:0003899">
    <property type="term" value="F:DNA-directed RNA polymerase activity"/>
    <property type="evidence" value="ECO:0007669"/>
    <property type="project" value="UniProtKB-EC"/>
</dbReference>
<dbReference type="GO" id="GO:0000428">
    <property type="term" value="C:DNA-directed RNA polymerase complex"/>
    <property type="evidence" value="ECO:0007669"/>
    <property type="project" value="UniProtKB-KW"/>
</dbReference>
<dbReference type="InterPro" id="IPR007647">
    <property type="entry name" value="RNA_pol_Rpb2_5"/>
</dbReference>
<accession>A0A0L0DVM6</accession>
<dbReference type="RefSeq" id="XP_013760889.1">
    <property type="nucleotide sequence ID" value="XM_013905435.1"/>
</dbReference>
<dbReference type="InterPro" id="IPR007120">
    <property type="entry name" value="DNA-dir_RNAP_su2_dom"/>
</dbReference>
<feature type="domain" description="RNA polymerase Rpb2" evidence="12">
    <location>
        <begin position="1104"/>
        <end position="1194"/>
    </location>
</feature>
<name>A0A0L0DVM6_THETB</name>
<reference evidence="18 19" key="1">
    <citation type="submission" date="2010-05" db="EMBL/GenBank/DDBJ databases">
        <title>The Genome Sequence of Thecamonas trahens ATCC 50062.</title>
        <authorList>
            <consortium name="The Broad Institute Genome Sequencing Platform"/>
            <person name="Russ C."/>
            <person name="Cuomo C."/>
            <person name="Shea T."/>
            <person name="Young S.K."/>
            <person name="Zeng Q."/>
            <person name="Koehrsen M."/>
            <person name="Haas B."/>
            <person name="Borodovsky M."/>
            <person name="Guigo R."/>
            <person name="Alvarado L."/>
            <person name="Berlin A."/>
            <person name="Bochicchio J."/>
            <person name="Borenstein D."/>
            <person name="Chapman S."/>
            <person name="Chen Z."/>
            <person name="Freedman E."/>
            <person name="Gellesch M."/>
            <person name="Goldberg J."/>
            <person name="Griggs A."/>
            <person name="Gujja S."/>
            <person name="Heilman E."/>
            <person name="Heiman D."/>
            <person name="Hepburn T."/>
            <person name="Howarth C."/>
            <person name="Jen D."/>
            <person name="Larson L."/>
            <person name="Mehta T."/>
            <person name="Park D."/>
            <person name="Pearson M."/>
            <person name="Roberts A."/>
            <person name="Saif S."/>
            <person name="Shenoy N."/>
            <person name="Sisk P."/>
            <person name="Stolte C."/>
            <person name="Sykes S."/>
            <person name="Thomson T."/>
            <person name="Walk T."/>
            <person name="White J."/>
            <person name="Yandava C."/>
            <person name="Burger G."/>
            <person name="Gray M.W."/>
            <person name="Holland P.W.H."/>
            <person name="King N."/>
            <person name="Lang F.B.F."/>
            <person name="Roger A.J."/>
            <person name="Ruiz-Trillo I."/>
            <person name="Lander E."/>
            <person name="Nusbaum C."/>
        </authorList>
    </citation>
    <scope>NUCLEOTIDE SEQUENCE [LARGE SCALE GENOMIC DNA]</scope>
    <source>
        <strain evidence="18 19">ATCC 50062</strain>
    </source>
</reference>
<comment type="function">
    <text evidence="9">DNA-dependent RNA polymerase catalyzes the transcription of DNA into RNA using the four ribonucleoside triphosphates as substrates.</text>
</comment>
<keyword evidence="4 9" id="KW-0548">Nucleotidyltransferase</keyword>
<dbReference type="Pfam" id="PF04567">
    <property type="entry name" value="RNA_pol_Rpb2_5"/>
    <property type="match status" value="1"/>
</dbReference>
<keyword evidence="6" id="KW-0862">Zinc</keyword>
<dbReference type="GO" id="GO:0032549">
    <property type="term" value="F:ribonucleoside binding"/>
    <property type="evidence" value="ECO:0007669"/>
    <property type="project" value="InterPro"/>
</dbReference>
<evidence type="ECO:0000259" key="11">
    <source>
        <dbReference type="Pfam" id="PF00562"/>
    </source>
</evidence>
<dbReference type="InterPro" id="IPR007121">
    <property type="entry name" value="RNA_pol_bsu_CS"/>
</dbReference>
<evidence type="ECO:0000259" key="12">
    <source>
        <dbReference type="Pfam" id="PF04560"/>
    </source>
</evidence>
<dbReference type="InterPro" id="IPR037033">
    <property type="entry name" value="DNA-dir_RNAP_su2_hyb_sf"/>
</dbReference>
<evidence type="ECO:0000259" key="17">
    <source>
        <dbReference type="Pfam" id="PF04567"/>
    </source>
</evidence>
<dbReference type="Pfam" id="PF00562">
    <property type="entry name" value="RNA_pol_Rpb2_6"/>
    <property type="match status" value="1"/>
</dbReference>
<evidence type="ECO:0000256" key="8">
    <source>
        <dbReference type="RuleBase" id="RU000434"/>
    </source>
</evidence>
<dbReference type="GO" id="GO:0046872">
    <property type="term" value="F:metal ion binding"/>
    <property type="evidence" value="ECO:0007669"/>
    <property type="project" value="UniProtKB-KW"/>
</dbReference>
<dbReference type="Pfam" id="PF04565">
    <property type="entry name" value="RNA_pol_Rpb2_3"/>
    <property type="match status" value="1"/>
</dbReference>
<dbReference type="GO" id="GO:0006351">
    <property type="term" value="P:DNA-templated transcription"/>
    <property type="evidence" value="ECO:0007669"/>
    <property type="project" value="InterPro"/>
</dbReference>
<evidence type="ECO:0000259" key="16">
    <source>
        <dbReference type="Pfam" id="PF04566"/>
    </source>
</evidence>
<dbReference type="Gene3D" id="2.40.50.150">
    <property type="match status" value="1"/>
</dbReference>
<dbReference type="NCBIfam" id="NF007175">
    <property type="entry name" value="PRK09606.1"/>
    <property type="match status" value="1"/>
</dbReference>
<evidence type="ECO:0000313" key="18">
    <source>
        <dbReference type="EMBL" id="KNC56374.1"/>
    </source>
</evidence>
<dbReference type="Pfam" id="PF04563">
    <property type="entry name" value="RNA_pol_Rpb2_1"/>
    <property type="match status" value="1"/>
</dbReference>
<dbReference type="eggNOG" id="KOG0214">
    <property type="taxonomic scope" value="Eukaryota"/>
</dbReference>